<evidence type="ECO:0000313" key="2">
    <source>
        <dbReference type="Proteomes" id="UP000572268"/>
    </source>
</evidence>
<feature type="non-terminal residue" evidence="1">
    <location>
        <position position="312"/>
    </location>
</feature>
<gene>
    <name evidence="1" type="ORF">FOL46_001187</name>
</gene>
<comment type="caution">
    <text evidence="1">The sequence shown here is derived from an EMBL/GenBank/DDBJ whole genome shotgun (WGS) entry which is preliminary data.</text>
</comment>
<dbReference type="Proteomes" id="UP000572268">
    <property type="component" value="Unassembled WGS sequence"/>
</dbReference>
<sequence>YSRVCIRESGLEEVSDTWCPLSRVLVSRMPLPTSASMGFLPGVSKKFNPIRAQTLWKAIVEKEGRHLENMRTSTTGMRLEPLRQIDHGHADDVDVVKYVTYTRMVPAGSVVVPEATIQKRQKPPGKFALPSRYEGFTEAEIAARKERDDFEETYRFFSRPYNVTQHQCEHFNGYRMNKLFDMRNKTDPILSTSDELRGRKEEYVRRMERDLSYDSVLKEAVKAYGCGRQRAVACGNQAQFGGYVWPRYKYFAGGKNYGTTGSVSRFPVVSSGEHTHGSREKFKRKISVDGEKSGDPAVHTLIHPSAIFITRA</sequence>
<dbReference type="EMBL" id="JABANN010001325">
    <property type="protein sequence ID" value="KAF4650139.1"/>
    <property type="molecule type" value="Genomic_DNA"/>
</dbReference>
<dbReference type="AlphaFoldDB" id="A0A7J6KU57"/>
<protein>
    <submittedName>
        <fullName evidence="1">Uncharacterized protein</fullName>
    </submittedName>
</protein>
<proteinExistence type="predicted"/>
<accession>A0A7J6KU57</accession>
<name>A0A7J6KU57_PEROL</name>
<reference evidence="1 2" key="1">
    <citation type="submission" date="2020-04" db="EMBL/GenBank/DDBJ databases">
        <title>Perkinsus olseni comparative genomics.</title>
        <authorList>
            <person name="Bogema D.R."/>
        </authorList>
    </citation>
    <scope>NUCLEOTIDE SEQUENCE [LARGE SCALE GENOMIC DNA]</scope>
    <source>
        <strain evidence="1">ATCC PRA-31</strain>
    </source>
</reference>
<evidence type="ECO:0000313" key="1">
    <source>
        <dbReference type="EMBL" id="KAF4650139.1"/>
    </source>
</evidence>
<organism evidence="1 2">
    <name type="scientific">Perkinsus olseni</name>
    <name type="common">Perkinsus atlanticus</name>
    <dbReference type="NCBI Taxonomy" id="32597"/>
    <lineage>
        <taxon>Eukaryota</taxon>
        <taxon>Sar</taxon>
        <taxon>Alveolata</taxon>
        <taxon>Perkinsozoa</taxon>
        <taxon>Perkinsea</taxon>
        <taxon>Perkinsida</taxon>
        <taxon>Perkinsidae</taxon>
        <taxon>Perkinsus</taxon>
    </lineage>
</organism>